<sequence length="258" mass="27270">MPNETSRREFLRLSALATAASVVGACTSASQTVPGGTSRVASRAAGGRVTPGTVLFQGDSITDVGRNKTNAAANATPALGGGYPLLVAAGVLRDVPDPAWRFFNRGISGNRVPDLQARWDADTIALKPDVLSILIGVNDYWHMRNGRYNGTLADYESQYAALLAATRTALPSTRLVIMEPFVLVTGSVDASWHPDFDARRAAARRVADRAGATWVALQEPLDAAAARTGPAYWLGDGVHPTPAGHALIAELWRKAVGI</sequence>
<organism evidence="2 3">
    <name type="scientific">Gemmatirosa kalamazoonensis</name>
    <dbReference type="NCBI Taxonomy" id="861299"/>
    <lineage>
        <taxon>Bacteria</taxon>
        <taxon>Pseudomonadati</taxon>
        <taxon>Gemmatimonadota</taxon>
        <taxon>Gemmatimonadia</taxon>
        <taxon>Gemmatimonadales</taxon>
        <taxon>Gemmatimonadaceae</taxon>
        <taxon>Gemmatirosa</taxon>
    </lineage>
</organism>
<dbReference type="PROSITE" id="PS51257">
    <property type="entry name" value="PROKAR_LIPOPROTEIN"/>
    <property type="match status" value="1"/>
</dbReference>
<dbReference type="AlphaFoldDB" id="W0RB03"/>
<evidence type="ECO:0000313" key="2">
    <source>
        <dbReference type="EMBL" id="AHG88259.1"/>
    </source>
</evidence>
<dbReference type="PROSITE" id="PS51318">
    <property type="entry name" value="TAT"/>
    <property type="match status" value="1"/>
</dbReference>
<dbReference type="InParanoid" id="W0RB03"/>
<dbReference type="eggNOG" id="COG2755">
    <property type="taxonomic scope" value="Bacteria"/>
</dbReference>
<dbReference type="STRING" id="861299.J421_0722"/>
<dbReference type="HOGENOM" id="CLU_051989_5_2_0"/>
<dbReference type="Pfam" id="PF13472">
    <property type="entry name" value="Lipase_GDSL_2"/>
    <property type="match status" value="1"/>
</dbReference>
<dbReference type="KEGG" id="gba:J421_0722"/>
<accession>W0RB03</accession>
<dbReference type="PANTHER" id="PTHR30383:SF5">
    <property type="entry name" value="SGNH HYDROLASE-TYPE ESTERASE DOMAIN-CONTAINING PROTEIN"/>
    <property type="match status" value="1"/>
</dbReference>
<dbReference type="Proteomes" id="UP000019151">
    <property type="component" value="Chromosome"/>
</dbReference>
<evidence type="ECO:0000259" key="1">
    <source>
        <dbReference type="Pfam" id="PF13472"/>
    </source>
</evidence>
<feature type="domain" description="SGNH hydrolase-type esterase" evidence="1">
    <location>
        <begin position="58"/>
        <end position="247"/>
    </location>
</feature>
<dbReference type="PATRIC" id="fig|861299.3.peg.734"/>
<name>W0RB03_9BACT</name>
<dbReference type="EMBL" id="CP007128">
    <property type="protein sequence ID" value="AHG88259.1"/>
    <property type="molecule type" value="Genomic_DNA"/>
</dbReference>
<dbReference type="PANTHER" id="PTHR30383">
    <property type="entry name" value="THIOESTERASE 1/PROTEASE 1/LYSOPHOSPHOLIPASE L1"/>
    <property type="match status" value="1"/>
</dbReference>
<dbReference type="InterPro" id="IPR051532">
    <property type="entry name" value="Ester_Hydrolysis_Enzymes"/>
</dbReference>
<dbReference type="OrthoDB" id="9794725at2"/>
<dbReference type="InterPro" id="IPR036514">
    <property type="entry name" value="SGNH_hydro_sf"/>
</dbReference>
<keyword evidence="3" id="KW-1185">Reference proteome</keyword>
<protein>
    <submittedName>
        <fullName evidence="2">Lipolytic protein G-D-S-L family</fullName>
    </submittedName>
</protein>
<proteinExistence type="predicted"/>
<gene>
    <name evidence="2" type="ORF">J421_0722</name>
</gene>
<dbReference type="InterPro" id="IPR006311">
    <property type="entry name" value="TAT_signal"/>
</dbReference>
<dbReference type="GO" id="GO:0004622">
    <property type="term" value="F:phosphatidylcholine lysophospholipase activity"/>
    <property type="evidence" value="ECO:0007669"/>
    <property type="project" value="TreeGrafter"/>
</dbReference>
<reference evidence="2 3" key="1">
    <citation type="journal article" date="2014" name="Genome Announc.">
        <title>Genome Sequence and Methylome of Soil Bacterium Gemmatirosa kalamazoonensis KBS708T, a Member of the Rarely Cultivated Gemmatimonadetes Phylum.</title>
        <authorList>
            <person name="Debruyn J.M."/>
            <person name="Radosevich M."/>
            <person name="Wommack K.E."/>
            <person name="Polson S.W."/>
            <person name="Hauser L.J."/>
            <person name="Fawaz M.N."/>
            <person name="Korlach J."/>
            <person name="Tsai Y.C."/>
        </authorList>
    </citation>
    <scope>NUCLEOTIDE SEQUENCE [LARGE SCALE GENOMIC DNA]</scope>
    <source>
        <strain evidence="2 3">KBS708</strain>
    </source>
</reference>
<dbReference type="Gene3D" id="3.40.50.1110">
    <property type="entry name" value="SGNH hydrolase"/>
    <property type="match status" value="1"/>
</dbReference>
<dbReference type="RefSeq" id="WP_025409804.1">
    <property type="nucleotide sequence ID" value="NZ_CP007128.1"/>
</dbReference>
<dbReference type="InterPro" id="IPR013830">
    <property type="entry name" value="SGNH_hydro"/>
</dbReference>
<dbReference type="SUPFAM" id="SSF52266">
    <property type="entry name" value="SGNH hydrolase"/>
    <property type="match status" value="1"/>
</dbReference>
<evidence type="ECO:0000313" key="3">
    <source>
        <dbReference type="Proteomes" id="UP000019151"/>
    </source>
</evidence>